<feature type="transmembrane region" description="Helical" evidence="14">
    <location>
        <begin position="1246"/>
        <end position="1269"/>
    </location>
</feature>
<dbReference type="InterPro" id="IPR038377">
    <property type="entry name" value="Na/Glc_symporter_sf"/>
</dbReference>
<protein>
    <recommendedName>
        <fullName evidence="15">Nuclear condensin complex subunit 3 C-terminal domain-containing protein</fullName>
    </recommendedName>
</protein>
<accession>A0A875S119</accession>
<feature type="transmembrane region" description="Helical" evidence="14">
    <location>
        <begin position="1431"/>
        <end position="1452"/>
    </location>
</feature>
<evidence type="ECO:0000256" key="12">
    <source>
        <dbReference type="ARBA" id="ARBA00023306"/>
    </source>
</evidence>
<dbReference type="GO" id="GO:0000796">
    <property type="term" value="C:condensin complex"/>
    <property type="evidence" value="ECO:0007669"/>
    <property type="project" value="InterPro"/>
</dbReference>
<evidence type="ECO:0000256" key="7">
    <source>
        <dbReference type="ARBA" id="ARBA00022692"/>
    </source>
</evidence>
<evidence type="ECO:0000256" key="6">
    <source>
        <dbReference type="ARBA" id="ARBA00022618"/>
    </source>
</evidence>
<feature type="transmembrane region" description="Helical" evidence="14">
    <location>
        <begin position="1099"/>
        <end position="1117"/>
    </location>
</feature>
<dbReference type="PANTHER" id="PTHR14418:SF5">
    <property type="entry name" value="CONDENSIN COMPLEX SUBUNIT 3"/>
    <property type="match status" value="1"/>
</dbReference>
<keyword evidence="17" id="KW-1185">Reference proteome</keyword>
<dbReference type="InterPro" id="IPR016024">
    <property type="entry name" value="ARM-type_fold"/>
</dbReference>
<evidence type="ECO:0000256" key="9">
    <source>
        <dbReference type="ARBA" id="ARBA00022989"/>
    </source>
</evidence>
<feature type="region of interest" description="Disordered" evidence="13">
    <location>
        <begin position="515"/>
        <end position="554"/>
    </location>
</feature>
<evidence type="ECO:0000256" key="11">
    <source>
        <dbReference type="ARBA" id="ARBA00023136"/>
    </source>
</evidence>
<dbReference type="Pfam" id="PF00474">
    <property type="entry name" value="SSF"/>
    <property type="match status" value="1"/>
</dbReference>
<feature type="transmembrane region" description="Helical" evidence="14">
    <location>
        <begin position="1472"/>
        <end position="1499"/>
    </location>
</feature>
<feature type="transmembrane region" description="Helical" evidence="14">
    <location>
        <begin position="1281"/>
        <end position="1308"/>
    </location>
</feature>
<evidence type="ECO:0000256" key="10">
    <source>
        <dbReference type="ARBA" id="ARBA00023067"/>
    </source>
</evidence>
<feature type="compositionally biased region" description="Acidic residues" evidence="13">
    <location>
        <begin position="526"/>
        <end position="554"/>
    </location>
</feature>
<dbReference type="KEGG" id="bnn:FOA43_000871"/>
<keyword evidence="6" id="KW-0132">Cell division</keyword>
<comment type="similarity">
    <text evidence="4">Belongs to the CND3 (condensin subunit 3) family.</text>
</comment>
<dbReference type="GO" id="GO:0022857">
    <property type="term" value="F:transmembrane transporter activity"/>
    <property type="evidence" value="ECO:0007669"/>
    <property type="project" value="InterPro"/>
</dbReference>
<name>A0A875S119_EENNA</name>
<feature type="domain" description="Nuclear condensin complex subunit 3 C-terminal" evidence="15">
    <location>
        <begin position="596"/>
        <end position="881"/>
    </location>
</feature>
<keyword evidence="9 14" id="KW-1133">Transmembrane helix</keyword>
<feature type="transmembrane region" description="Helical" evidence="14">
    <location>
        <begin position="1397"/>
        <end position="1419"/>
    </location>
</feature>
<feature type="region of interest" description="Disordered" evidence="13">
    <location>
        <begin position="995"/>
        <end position="1059"/>
    </location>
</feature>
<dbReference type="InterPro" id="IPR027165">
    <property type="entry name" value="CND3"/>
</dbReference>
<dbReference type="SUPFAM" id="SSF48371">
    <property type="entry name" value="ARM repeat"/>
    <property type="match status" value="1"/>
</dbReference>
<evidence type="ECO:0000256" key="5">
    <source>
        <dbReference type="ARBA" id="ARBA00022454"/>
    </source>
</evidence>
<evidence type="ECO:0000256" key="13">
    <source>
        <dbReference type="SAM" id="MobiDB-lite"/>
    </source>
</evidence>
<evidence type="ECO:0000313" key="17">
    <source>
        <dbReference type="Proteomes" id="UP000662931"/>
    </source>
</evidence>
<dbReference type="InterPro" id="IPR001734">
    <property type="entry name" value="Na/solute_symporter"/>
</dbReference>
<dbReference type="PROSITE" id="PS50283">
    <property type="entry name" value="NA_SOLUT_SYMP_3"/>
    <property type="match status" value="1"/>
</dbReference>
<dbReference type="OrthoDB" id="27187at2759"/>
<dbReference type="Gene3D" id="1.25.10.10">
    <property type="entry name" value="Leucine-rich Repeat Variant"/>
    <property type="match status" value="1"/>
</dbReference>
<dbReference type="Proteomes" id="UP000662931">
    <property type="component" value="Chromosome 1"/>
</dbReference>
<dbReference type="RefSeq" id="XP_038777124.1">
    <property type="nucleotide sequence ID" value="XM_038921196.1"/>
</dbReference>
<keyword evidence="11 14" id="KW-0472">Membrane</keyword>
<comment type="similarity">
    <text evidence="3">Belongs to the sodium:solute symporter (SSF) (TC 2.A.21) family.</text>
</comment>
<evidence type="ECO:0000256" key="8">
    <source>
        <dbReference type="ARBA" id="ARBA00022776"/>
    </source>
</evidence>
<keyword evidence="7 14" id="KW-0812">Transmembrane</keyword>
<sequence>MTSAHSGKRYIKSLNDLNDEAEIEKAFRQTFQEAQRTVSVHKTQVAILRTIYQRCQEIGHSDQFNNLFCRLLNKILPVKRNEPVADRIVKFVSSFTTAINPSLKRDGTEEESTEIDQEEDDAFSNFIAALTTHLMKGLDASNKNVRYGVCHLLSHLMHNMSVIDKDLYDSLSQELLNRIYDKEPSVRIKAITTLASFQEPDGTETISDAARRIKVIMQNDLNPEVRRACLKQLEKNEYTKPYIFERARDINSVNRRLIFSFVLPRFGDFRTIGAEDRNRLLAWGLRDRDETVRKAAVKWLTDSWLPTLNNDLLEFVERLKVIDSEIAETALRALVDHKPEIIKKLSFNQDVLKNLTSEYALLYRVFFQYCNDNHLDDILDKKFPEAAEFVEVLQFYFKQRAANLRKIEEHKEELQQSEVTAEKLEIIDPEEYDFVILQLLIIASEYDYHDEFGRSNMLNVLRSILSQEGLNEKIVNVLILCIKKLSISERDFSQMIVEIINDIRDTAYEKLSKSSAVSAGHGPVDESIDQNDDDDDDDDDAAASDSDDSNNDDEFVDAATSLSRASIRSANKSREKELEKETKQVAALPSHVLVECLVIAKRMLELVKEPLSDNMYLESILHNLIRPSLQRSEVEIRVLSLTSMGLCCILDKDLAIRNMFLCGVFITKSDNDQLIMVGLKVIADLLAVHGVSILGVDVEGSIDAMAVAKLFYRTLRDNKRKEVQAVSGEALYKLFLSGIINDDELFETTLLAYFNPSINDNEALKQCLSFCIPVYAFSHVAHQEQISRVVSDTLSRLFDSWSEMEEEAGTAKTLNPQSVIQQIMYWTDPYRVVNRDPEDAEKSSVQIDVGLQLLSVLSRYDVSSPCKPFVKAIFTMLPKLTFTELAGLAKLQELLTALNSDDILQGDLDEALKNSYYRNSYGKFKLYVEECVEKAKELENVKGEAKVVEHNGEDEVVDDVLKSDELLGQSSLIANASSSNSVKLEESDISVSNSFENRKRNIQGSDKPSKRVKGQKVKEEEVEEEVEEEKKEEVDEEGVDEEEVDEEEVDEEDEDEEDEYTEILEEKNAVTSLLDDDTLGCGILTTYAQVANIAGIQGLLVYALTGAVPIVLFAFFGPLIRKRCPDGFVLTEWCYQRFGVFTGLYLSLFTILTMFLFMVSELTAINGAINALTGLDATPCIVVECVVTTIYTFLGGFKVSFTTDTFQALFVLVLLVVGVIGYALNIHVDSEIKHATKSAMLGSNKVGWMLLYILLVAIITNDAFMSGFWLRTFAAKTDKDLLIACSIASFVCAVICTLAGLPGIYAVWTGDLTIGDDNGYNAFFILCASMENWIIGVVLVFSVALSTCTFDSLQSATASSISNDIFRNKFNVMWARVVVVIIMVPSLVVAIEASANVLQIYFIADLVSSSVIPIMFLGLWNKMYFLRGLDVIVGGLGALLAVFVFGTIYYGSAKEGGKLLLIWNGIYSASDWGGFGAFVIAPFAGILFGMMCSGVRIGILRLYSKHTGRPFTALDKPFKLAFGVPQHVIDADSDDTVDVERITVGEKKSKKKLLLESFI</sequence>
<dbReference type="PANTHER" id="PTHR14418">
    <property type="entry name" value="CONDENSIN COMPLEX SUBUNIT 3-RELATED"/>
    <property type="match status" value="1"/>
</dbReference>
<dbReference type="Gene3D" id="1.20.1730.10">
    <property type="entry name" value="Sodium/glucose cotransporter"/>
    <property type="match status" value="1"/>
</dbReference>
<dbReference type="EMBL" id="CP064812">
    <property type="protein sequence ID" value="QPG73559.1"/>
    <property type="molecule type" value="Genomic_DNA"/>
</dbReference>
<evidence type="ECO:0000256" key="1">
    <source>
        <dbReference type="ARBA" id="ARBA00004141"/>
    </source>
</evidence>
<dbReference type="InterPro" id="IPR011989">
    <property type="entry name" value="ARM-like"/>
</dbReference>
<evidence type="ECO:0000256" key="3">
    <source>
        <dbReference type="ARBA" id="ARBA00006434"/>
    </source>
</evidence>
<evidence type="ECO:0000256" key="14">
    <source>
        <dbReference type="SAM" id="Phobius"/>
    </source>
</evidence>
<feature type="transmembrane region" description="Helical" evidence="14">
    <location>
        <begin position="1206"/>
        <end position="1226"/>
    </location>
</feature>
<comment type="subcellular location">
    <subcellularLocation>
        <location evidence="2">Chromosome</location>
    </subcellularLocation>
    <subcellularLocation>
        <location evidence="1">Membrane</location>
        <topology evidence="1">Multi-pass membrane protein</topology>
    </subcellularLocation>
</comment>
<feature type="transmembrane region" description="Helical" evidence="14">
    <location>
        <begin position="1171"/>
        <end position="1194"/>
    </location>
</feature>
<dbReference type="GO" id="GO:0007076">
    <property type="term" value="P:mitotic chromosome condensation"/>
    <property type="evidence" value="ECO:0007669"/>
    <property type="project" value="InterPro"/>
</dbReference>
<evidence type="ECO:0000256" key="2">
    <source>
        <dbReference type="ARBA" id="ARBA00004286"/>
    </source>
</evidence>
<keyword evidence="5" id="KW-0158">Chromosome</keyword>
<dbReference type="GO" id="GO:0016020">
    <property type="term" value="C:membrane"/>
    <property type="evidence" value="ECO:0007669"/>
    <property type="project" value="UniProtKB-SubCell"/>
</dbReference>
<evidence type="ECO:0000259" key="15">
    <source>
        <dbReference type="Pfam" id="PF12719"/>
    </source>
</evidence>
<keyword evidence="8" id="KW-0498">Mitosis</keyword>
<keyword evidence="12" id="KW-0131">Cell cycle</keyword>
<keyword evidence="10" id="KW-0226">DNA condensation</keyword>
<feature type="transmembrane region" description="Helical" evidence="14">
    <location>
        <begin position="1138"/>
        <end position="1159"/>
    </location>
</feature>
<dbReference type="InterPro" id="IPR025977">
    <property type="entry name" value="Cnd3_C"/>
</dbReference>
<feature type="compositionally biased region" description="Acidic residues" evidence="13">
    <location>
        <begin position="1034"/>
        <end position="1059"/>
    </location>
</feature>
<dbReference type="Pfam" id="PF12719">
    <property type="entry name" value="Cnd3"/>
    <property type="match status" value="1"/>
</dbReference>
<dbReference type="GO" id="GO:0000793">
    <property type="term" value="C:condensed chromosome"/>
    <property type="evidence" value="ECO:0007669"/>
    <property type="project" value="TreeGrafter"/>
</dbReference>
<dbReference type="GO" id="GO:0051301">
    <property type="term" value="P:cell division"/>
    <property type="evidence" value="ECO:0007669"/>
    <property type="project" value="UniProtKB-KW"/>
</dbReference>
<feature type="transmembrane region" description="Helical" evidence="14">
    <location>
        <begin position="1373"/>
        <end position="1391"/>
    </location>
</feature>
<organism evidence="16 17">
    <name type="scientific">Eeniella nana</name>
    <name type="common">Yeast</name>
    <name type="synonym">Brettanomyces nanus</name>
    <dbReference type="NCBI Taxonomy" id="13502"/>
    <lineage>
        <taxon>Eukaryota</taxon>
        <taxon>Fungi</taxon>
        <taxon>Dikarya</taxon>
        <taxon>Ascomycota</taxon>
        <taxon>Saccharomycotina</taxon>
        <taxon>Pichiomycetes</taxon>
        <taxon>Pichiales</taxon>
        <taxon>Pichiaceae</taxon>
        <taxon>Brettanomyces</taxon>
    </lineage>
</organism>
<gene>
    <name evidence="16" type="ORF">FOA43_000871</name>
</gene>
<reference evidence="16" key="1">
    <citation type="submission" date="2020-10" db="EMBL/GenBank/DDBJ databases">
        <authorList>
            <person name="Roach M.J.R."/>
        </authorList>
    </citation>
    <scope>NUCLEOTIDE SEQUENCE</scope>
    <source>
        <strain evidence="16">CBS 1945</strain>
    </source>
</reference>
<dbReference type="GeneID" id="62194272"/>
<evidence type="ECO:0000313" key="16">
    <source>
        <dbReference type="EMBL" id="QPG73559.1"/>
    </source>
</evidence>
<feature type="transmembrane region" description="Helical" evidence="14">
    <location>
        <begin position="1320"/>
        <end position="1345"/>
    </location>
</feature>
<evidence type="ECO:0000256" key="4">
    <source>
        <dbReference type="ARBA" id="ARBA00006533"/>
    </source>
</evidence>
<proteinExistence type="inferred from homology"/>